<dbReference type="Proteomes" id="UP001054837">
    <property type="component" value="Unassembled WGS sequence"/>
</dbReference>
<keyword evidence="2" id="KW-1185">Reference proteome</keyword>
<dbReference type="EMBL" id="BPLQ01007133">
    <property type="protein sequence ID" value="GIY28092.1"/>
    <property type="molecule type" value="Genomic_DNA"/>
</dbReference>
<comment type="caution">
    <text evidence="1">The sequence shown here is derived from an EMBL/GenBank/DDBJ whole genome shotgun (WGS) entry which is preliminary data.</text>
</comment>
<reference evidence="1 2" key="1">
    <citation type="submission" date="2021-06" db="EMBL/GenBank/DDBJ databases">
        <title>Caerostris darwini draft genome.</title>
        <authorList>
            <person name="Kono N."/>
            <person name="Arakawa K."/>
        </authorList>
    </citation>
    <scope>NUCLEOTIDE SEQUENCE [LARGE SCALE GENOMIC DNA]</scope>
</reference>
<protein>
    <submittedName>
        <fullName evidence="1">Uncharacterized protein</fullName>
    </submittedName>
</protein>
<sequence length="106" mass="11512">MTLPVAAPNLVERERGGRFLNRGLLALAQGIIAGAFIIAPESVSSKKGITAKKLPVQWREEGPPVLMGFMRLIWSGREMGLYFQGGTLRKCPDRFSRSVGDPLAGT</sequence>
<dbReference type="AlphaFoldDB" id="A0AAV4S6P7"/>
<organism evidence="1 2">
    <name type="scientific">Caerostris darwini</name>
    <dbReference type="NCBI Taxonomy" id="1538125"/>
    <lineage>
        <taxon>Eukaryota</taxon>
        <taxon>Metazoa</taxon>
        <taxon>Ecdysozoa</taxon>
        <taxon>Arthropoda</taxon>
        <taxon>Chelicerata</taxon>
        <taxon>Arachnida</taxon>
        <taxon>Araneae</taxon>
        <taxon>Araneomorphae</taxon>
        <taxon>Entelegynae</taxon>
        <taxon>Araneoidea</taxon>
        <taxon>Araneidae</taxon>
        <taxon>Caerostris</taxon>
    </lineage>
</organism>
<name>A0AAV4S6P7_9ARAC</name>
<accession>A0AAV4S6P7</accession>
<proteinExistence type="predicted"/>
<evidence type="ECO:0000313" key="2">
    <source>
        <dbReference type="Proteomes" id="UP001054837"/>
    </source>
</evidence>
<evidence type="ECO:0000313" key="1">
    <source>
        <dbReference type="EMBL" id="GIY28092.1"/>
    </source>
</evidence>
<gene>
    <name evidence="1" type="ORF">CDAR_214201</name>
</gene>